<dbReference type="eggNOG" id="COG0747">
    <property type="taxonomic scope" value="Bacteria"/>
</dbReference>
<feature type="region of interest" description="Disordered" evidence="1">
    <location>
        <begin position="56"/>
        <end position="100"/>
    </location>
</feature>
<dbReference type="PIRSF" id="PIRSF002741">
    <property type="entry name" value="MppA"/>
    <property type="match status" value="1"/>
</dbReference>
<dbReference type="HOGENOM" id="CLU_017028_8_0_9"/>
<evidence type="ECO:0000259" key="2">
    <source>
        <dbReference type="Pfam" id="PF00496"/>
    </source>
</evidence>
<dbReference type="PANTHER" id="PTHR30290">
    <property type="entry name" value="PERIPLASMIC BINDING COMPONENT OF ABC TRANSPORTER"/>
    <property type="match status" value="1"/>
</dbReference>
<dbReference type="SUPFAM" id="SSF53850">
    <property type="entry name" value="Periplasmic binding protein-like II"/>
    <property type="match status" value="1"/>
</dbReference>
<feature type="domain" description="Solute-binding protein family 5" evidence="2">
    <location>
        <begin position="119"/>
        <end position="524"/>
    </location>
</feature>
<dbReference type="CDD" id="cd08510">
    <property type="entry name" value="PBP2_Lactococcal_OppA_like"/>
    <property type="match status" value="1"/>
</dbReference>
<dbReference type="GO" id="GO:0015833">
    <property type="term" value="P:peptide transport"/>
    <property type="evidence" value="ECO:0007669"/>
    <property type="project" value="TreeGrafter"/>
</dbReference>
<dbReference type="InterPro" id="IPR039424">
    <property type="entry name" value="SBP_5"/>
</dbReference>
<dbReference type="GO" id="GO:0042597">
    <property type="term" value="C:periplasmic space"/>
    <property type="evidence" value="ECO:0007669"/>
    <property type="project" value="UniProtKB-ARBA"/>
</dbReference>
<sequence>MKKKWGKRMNKTSKKWAVSSAAVLAAVSLATFSIDNTTTVSAATKRAKLSDTFKNSAKESTKANNESTLKVAEPNDSPFKGITEPTLADNQEDSNVFSPGGNSTLFNVDDNFKIIDGGLANQKLDRQNNTVTITIRDNAKWSDGQPVVARDVEYPYEIIANPKSTSSQYSADFERIEGMADYHSGKASTISGFSYPDGENGKTVVIKYNSLSPSMKFAGNSFVWGTVAPYHLYKGVAIDKLAASDQVRKNPVFVGPYKLDKVVEGESTSWSPNKYYWGKAPKIKHITINVVSSNSIDKAIQTKKYDFTTPAGVMRGTSYKNLKNLKNYKIVGHPDLGYNYFGFNVGEYDTKKQVNVMDPKSKMANKNLRQAMMYAINEDAINEKFGNGVRWRAKTLIPPIFDKYSDQSAKGFPYSPKKAAKLLDKAGYKKDGKWRTQPNGKKLVIYFGAMKGSSTSHATYQDYLQRWRKIGLNVKMATGKEMEMNSFYDTLQKPKQNKIDIFAAAWSLSSEPTPTQLYGADAPFNMGHFVTKKNTQLINDLNSEKAWNDKYRTDKFKEWQDYMNDQAAYVASDNSYQWVPVNKRVKGFDLSNGNNYFWNNLTLTSSKLK</sequence>
<dbReference type="Pfam" id="PF00496">
    <property type="entry name" value="SBP_bac_5"/>
    <property type="match status" value="1"/>
</dbReference>
<dbReference type="InterPro" id="IPR030678">
    <property type="entry name" value="Peptide/Ni-bd"/>
</dbReference>
<dbReference type="EMBL" id="ACKU01000036">
    <property type="protein sequence ID" value="EER73875.1"/>
    <property type="molecule type" value="Genomic_DNA"/>
</dbReference>
<protein>
    <submittedName>
        <fullName evidence="3">ABC transporter, substrate-binding protein, family 5</fullName>
    </submittedName>
</protein>
<dbReference type="GO" id="GO:0043190">
    <property type="term" value="C:ATP-binding cassette (ABC) transporter complex"/>
    <property type="evidence" value="ECO:0007669"/>
    <property type="project" value="InterPro"/>
</dbReference>
<evidence type="ECO:0000313" key="4">
    <source>
        <dbReference type="Proteomes" id="UP000004528"/>
    </source>
</evidence>
<organism evidence="3 4">
    <name type="scientific">Weissella paramesenteroides ATCC 33313</name>
    <dbReference type="NCBI Taxonomy" id="585506"/>
    <lineage>
        <taxon>Bacteria</taxon>
        <taxon>Bacillati</taxon>
        <taxon>Bacillota</taxon>
        <taxon>Bacilli</taxon>
        <taxon>Lactobacillales</taxon>
        <taxon>Lactobacillaceae</taxon>
        <taxon>Weissella</taxon>
    </lineage>
</organism>
<dbReference type="Proteomes" id="UP000004528">
    <property type="component" value="Unassembled WGS sequence"/>
</dbReference>
<comment type="caution">
    <text evidence="3">The sequence shown here is derived from an EMBL/GenBank/DDBJ whole genome shotgun (WGS) entry which is preliminary data.</text>
</comment>
<dbReference type="GO" id="GO:1904680">
    <property type="term" value="F:peptide transmembrane transporter activity"/>
    <property type="evidence" value="ECO:0007669"/>
    <property type="project" value="TreeGrafter"/>
</dbReference>
<keyword evidence="4" id="KW-1185">Reference proteome</keyword>
<dbReference type="STRING" id="585506.HMPREF0877_1914"/>
<name>C5RD68_WEIPA</name>
<gene>
    <name evidence="3" type="ORF">HMPREF0877_1914</name>
</gene>
<evidence type="ECO:0000256" key="1">
    <source>
        <dbReference type="SAM" id="MobiDB-lite"/>
    </source>
</evidence>
<dbReference type="Gene3D" id="3.40.190.10">
    <property type="entry name" value="Periplasmic binding protein-like II"/>
    <property type="match status" value="1"/>
</dbReference>
<dbReference type="InterPro" id="IPR000914">
    <property type="entry name" value="SBP_5_dom"/>
</dbReference>
<dbReference type="Gene3D" id="3.10.105.10">
    <property type="entry name" value="Dipeptide-binding Protein, Domain 3"/>
    <property type="match status" value="1"/>
</dbReference>
<dbReference type="AlphaFoldDB" id="C5RD68"/>
<reference evidence="3 4" key="1">
    <citation type="submission" date="2009-04" db="EMBL/GenBank/DDBJ databases">
        <authorList>
            <person name="Qin X."/>
            <person name="Bachman B."/>
            <person name="Battles P."/>
            <person name="Bell A."/>
            <person name="Bess C."/>
            <person name="Bickham C."/>
            <person name="Chaboub L."/>
            <person name="Chen D."/>
            <person name="Coyle M."/>
            <person name="Deiros D.R."/>
            <person name="Dinh H."/>
            <person name="Forbes L."/>
            <person name="Fowler G."/>
            <person name="Francisco L."/>
            <person name="Fu Q."/>
            <person name="Gubbala S."/>
            <person name="Hale W."/>
            <person name="Han Y."/>
            <person name="Hemphill L."/>
            <person name="Highlander S.K."/>
            <person name="Hirani K."/>
            <person name="Hogues M."/>
            <person name="Jackson L."/>
            <person name="Jakkamsetti A."/>
            <person name="Javaid M."/>
            <person name="Jiang H."/>
            <person name="Korchina V."/>
            <person name="Kovar C."/>
            <person name="Lara F."/>
            <person name="Lee S."/>
            <person name="Mata R."/>
            <person name="Mathew T."/>
            <person name="Moen C."/>
            <person name="Morales K."/>
            <person name="Munidasa M."/>
            <person name="Nazareth L."/>
            <person name="Ngo R."/>
            <person name="Nguyen L."/>
            <person name="Okwuonu G."/>
            <person name="Ongeri F."/>
            <person name="Patil S."/>
            <person name="Petrosino J."/>
            <person name="Pham C."/>
            <person name="Pham P."/>
            <person name="Pu L.-L."/>
            <person name="Puazo M."/>
            <person name="Raj R."/>
            <person name="Reid J."/>
            <person name="Rouhana J."/>
            <person name="Saada N."/>
            <person name="Shang Y."/>
            <person name="Simmons D."/>
            <person name="Thornton R."/>
            <person name="Warren J."/>
            <person name="Weissenberger G."/>
            <person name="Zhang J."/>
            <person name="Zhang L."/>
            <person name="Zhou C."/>
            <person name="Zhu D."/>
            <person name="Muzny D."/>
            <person name="Worley K."/>
            <person name="Gibbs R."/>
        </authorList>
    </citation>
    <scope>NUCLEOTIDE SEQUENCE [LARGE SCALE GENOMIC DNA]</scope>
    <source>
        <strain evidence="3 4">ATCC 33313</strain>
    </source>
</reference>
<proteinExistence type="predicted"/>
<accession>C5RD68</accession>
<evidence type="ECO:0000313" key="3">
    <source>
        <dbReference type="EMBL" id="EER73875.1"/>
    </source>
</evidence>